<dbReference type="EMBL" id="QOKW01000033">
    <property type="protein sequence ID" value="KAA0676575.1"/>
    <property type="molecule type" value="Genomic_DNA"/>
</dbReference>
<dbReference type="GO" id="GO:0016747">
    <property type="term" value="F:acyltransferase activity, transferring groups other than amino-acyl groups"/>
    <property type="evidence" value="ECO:0007669"/>
    <property type="project" value="InterPro"/>
</dbReference>
<protein>
    <submittedName>
        <fullName evidence="4">N-acetyltransferase</fullName>
    </submittedName>
</protein>
<organism evidence="4 5">
    <name type="scientific">Roseomonas genomospecies 6</name>
    <dbReference type="NCBI Taxonomy" id="214106"/>
    <lineage>
        <taxon>Bacteria</taxon>
        <taxon>Pseudomonadati</taxon>
        <taxon>Pseudomonadota</taxon>
        <taxon>Alphaproteobacteria</taxon>
        <taxon>Acetobacterales</taxon>
        <taxon>Roseomonadaceae</taxon>
        <taxon>Roseomonas</taxon>
    </lineage>
</organism>
<evidence type="ECO:0000256" key="1">
    <source>
        <dbReference type="ARBA" id="ARBA00022679"/>
    </source>
</evidence>
<dbReference type="OrthoDB" id="8453373at2"/>
<sequence length="152" mass="16419">MPAEDGLRISIRFATAADGPRCADIFLYGRRNAFPWQPEDRFGLDDYYDCVDGEDVLVAEAGAGTVVGFLSVDVADRFIHNLFIDPNWRGRGIGSALLREALALLHGSAELACASRNAAARAFYEHNGWTPVPDAGAEGAASPLVVYRKSAF</sequence>
<gene>
    <name evidence="4" type="ORF">DS843_26875</name>
</gene>
<dbReference type="Pfam" id="PF13508">
    <property type="entry name" value="Acetyltransf_7"/>
    <property type="match status" value="1"/>
</dbReference>
<evidence type="ECO:0000256" key="2">
    <source>
        <dbReference type="ARBA" id="ARBA00023315"/>
    </source>
</evidence>
<dbReference type="Gene3D" id="3.40.630.30">
    <property type="match status" value="1"/>
</dbReference>
<keyword evidence="2" id="KW-0012">Acyltransferase</keyword>
<proteinExistence type="predicted"/>
<dbReference type="Proteomes" id="UP000480854">
    <property type="component" value="Unassembled WGS sequence"/>
</dbReference>
<dbReference type="InterPro" id="IPR000182">
    <property type="entry name" value="GNAT_dom"/>
</dbReference>
<dbReference type="InterPro" id="IPR016181">
    <property type="entry name" value="Acyl_CoA_acyltransferase"/>
</dbReference>
<comment type="caution">
    <text evidence="4">The sequence shown here is derived from an EMBL/GenBank/DDBJ whole genome shotgun (WGS) entry which is preliminary data.</text>
</comment>
<dbReference type="PANTHER" id="PTHR43877">
    <property type="entry name" value="AMINOALKYLPHOSPHONATE N-ACETYLTRANSFERASE-RELATED-RELATED"/>
    <property type="match status" value="1"/>
</dbReference>
<dbReference type="SUPFAM" id="SSF55729">
    <property type="entry name" value="Acyl-CoA N-acyltransferases (Nat)"/>
    <property type="match status" value="1"/>
</dbReference>
<accession>A0A9W7KPB6</accession>
<evidence type="ECO:0000259" key="3">
    <source>
        <dbReference type="PROSITE" id="PS51186"/>
    </source>
</evidence>
<name>A0A9W7KPB6_9PROT</name>
<dbReference type="PROSITE" id="PS51186">
    <property type="entry name" value="GNAT"/>
    <property type="match status" value="1"/>
</dbReference>
<feature type="domain" description="N-acetyltransferase" evidence="3">
    <location>
        <begin position="9"/>
        <end position="149"/>
    </location>
</feature>
<evidence type="ECO:0000313" key="5">
    <source>
        <dbReference type="Proteomes" id="UP000480854"/>
    </source>
</evidence>
<dbReference type="CDD" id="cd04301">
    <property type="entry name" value="NAT_SF"/>
    <property type="match status" value="1"/>
</dbReference>
<dbReference type="RefSeq" id="WP_149471909.1">
    <property type="nucleotide sequence ID" value="NZ_QOKW01000033.1"/>
</dbReference>
<reference evidence="4 5" key="1">
    <citation type="submission" date="2018-07" db="EMBL/GenBank/DDBJ databases">
        <title>Genome sequence of Azospirillum sp. ATCC 49961.</title>
        <authorList>
            <person name="Sant'Anna F.H."/>
            <person name="Baldani J.I."/>
            <person name="Zilli J.E."/>
            <person name="Reis V.M."/>
            <person name="Hartmann A."/>
            <person name="Cruz L."/>
            <person name="de Souza E.M."/>
            <person name="de Oliveira Pedrosa F."/>
            <person name="Passaglia L.M.P."/>
        </authorList>
    </citation>
    <scope>NUCLEOTIDE SEQUENCE [LARGE SCALE GENOMIC DNA]</scope>
    <source>
        <strain evidence="4 5">ATCC 49961</strain>
    </source>
</reference>
<evidence type="ECO:0000313" key="4">
    <source>
        <dbReference type="EMBL" id="KAA0676575.1"/>
    </source>
</evidence>
<dbReference type="AlphaFoldDB" id="A0A9W7KPB6"/>
<keyword evidence="5" id="KW-1185">Reference proteome</keyword>
<dbReference type="InterPro" id="IPR050832">
    <property type="entry name" value="Bact_Acetyltransf"/>
</dbReference>
<keyword evidence="1" id="KW-0808">Transferase</keyword>